<gene>
    <name evidence="3" type="ORF">MYCIT1_LOCUS22882</name>
</gene>
<comment type="caution">
    <text evidence="3">The sequence shown here is derived from an EMBL/GenBank/DDBJ whole genome shotgun (WGS) entry which is preliminary data.</text>
</comment>
<dbReference type="AlphaFoldDB" id="A0AAD2HI45"/>
<keyword evidence="1" id="KW-0175">Coiled coil</keyword>
<feature type="region of interest" description="Disordered" evidence="2">
    <location>
        <begin position="1"/>
        <end position="63"/>
    </location>
</feature>
<reference evidence="3" key="1">
    <citation type="submission" date="2023-11" db="EMBL/GenBank/DDBJ databases">
        <authorList>
            <person name="De Vega J J."/>
            <person name="De Vega J J."/>
        </authorList>
    </citation>
    <scope>NUCLEOTIDE SEQUENCE</scope>
</reference>
<keyword evidence="4" id="KW-1185">Reference proteome</keyword>
<evidence type="ECO:0000313" key="4">
    <source>
        <dbReference type="Proteomes" id="UP001295794"/>
    </source>
</evidence>
<evidence type="ECO:0000313" key="3">
    <source>
        <dbReference type="EMBL" id="CAK5275240.1"/>
    </source>
</evidence>
<protein>
    <submittedName>
        <fullName evidence="3">Uncharacterized protein</fullName>
    </submittedName>
</protein>
<evidence type="ECO:0000256" key="1">
    <source>
        <dbReference type="SAM" id="Coils"/>
    </source>
</evidence>
<dbReference type="Proteomes" id="UP001295794">
    <property type="component" value="Unassembled WGS sequence"/>
</dbReference>
<proteinExistence type="predicted"/>
<feature type="coiled-coil region" evidence="1">
    <location>
        <begin position="164"/>
        <end position="194"/>
    </location>
</feature>
<sequence>MSESESSAVALEEPGTDSPRGREESDAASAPSEETGSEPQLEASADANDAPDHEPPPSTEALPVAAPEYPWLYMNSTLDACFQDAEADLTERTKQVTLEDVEPQVPPDGEQPHPLQFYNEMETDKLAPALMQAFLAHGDACTSLEADVMQLAMCPPEQDPDFPMRQYDDMLEKLENLQDEYDDLQASITMLIQAPDPSSKDEDADGVARSQLVRVFSACLPVLQARAANLEMAQQLLEGTRENMIMSLHMESMEFTDEEDEERFIASI</sequence>
<name>A0AAD2HI45_9AGAR</name>
<feature type="compositionally biased region" description="Low complexity" evidence="2">
    <location>
        <begin position="1"/>
        <end position="13"/>
    </location>
</feature>
<accession>A0AAD2HI45</accession>
<evidence type="ECO:0000256" key="2">
    <source>
        <dbReference type="SAM" id="MobiDB-lite"/>
    </source>
</evidence>
<dbReference type="EMBL" id="CAVNYO010000405">
    <property type="protein sequence ID" value="CAK5275240.1"/>
    <property type="molecule type" value="Genomic_DNA"/>
</dbReference>
<organism evidence="3 4">
    <name type="scientific">Mycena citricolor</name>
    <dbReference type="NCBI Taxonomy" id="2018698"/>
    <lineage>
        <taxon>Eukaryota</taxon>
        <taxon>Fungi</taxon>
        <taxon>Dikarya</taxon>
        <taxon>Basidiomycota</taxon>
        <taxon>Agaricomycotina</taxon>
        <taxon>Agaricomycetes</taxon>
        <taxon>Agaricomycetidae</taxon>
        <taxon>Agaricales</taxon>
        <taxon>Marasmiineae</taxon>
        <taxon>Mycenaceae</taxon>
        <taxon>Mycena</taxon>
    </lineage>
</organism>